<evidence type="ECO:0000313" key="8">
    <source>
        <dbReference type="EMBL" id="OHV06139.1"/>
    </source>
</evidence>
<feature type="domain" description="SnoaL-like" evidence="7">
    <location>
        <begin position="531"/>
        <end position="655"/>
    </location>
</feature>
<evidence type="ECO:0000256" key="4">
    <source>
        <dbReference type="SAM" id="MobiDB-lite"/>
    </source>
</evidence>
<evidence type="ECO:0000256" key="3">
    <source>
        <dbReference type="ARBA" id="ARBA00022827"/>
    </source>
</evidence>
<dbReference type="Proteomes" id="UP000179734">
    <property type="component" value="Unassembled WGS sequence"/>
</dbReference>
<evidence type="ECO:0000256" key="1">
    <source>
        <dbReference type="ARBA" id="ARBA00001974"/>
    </source>
</evidence>
<keyword evidence="5" id="KW-1133">Transmembrane helix</keyword>
<dbReference type="SUPFAM" id="SSF54427">
    <property type="entry name" value="NTF2-like"/>
    <property type="match status" value="1"/>
</dbReference>
<dbReference type="PRINTS" id="PR00420">
    <property type="entry name" value="RNGMNOXGNASE"/>
</dbReference>
<keyword evidence="2" id="KW-0285">Flavoprotein</keyword>
<keyword evidence="8" id="KW-0560">Oxidoreductase</keyword>
<evidence type="ECO:0000313" key="9">
    <source>
        <dbReference type="Proteomes" id="UP000179734"/>
    </source>
</evidence>
<feature type="transmembrane region" description="Helical" evidence="5">
    <location>
        <begin position="12"/>
        <end position="30"/>
    </location>
</feature>
<dbReference type="InterPro" id="IPR037401">
    <property type="entry name" value="SnoaL-like"/>
</dbReference>
<sequence>MDTSRDHDNTPVLIVGGSLVGLSAAVFLAWHRVPTVLVERHTGSSVHPRAIGYTTRTLELFRSVGIEVPRSVERGGPPRRARVESLAGAWHEEYPWTPHAQGGSPDDFSPVHGTAIAQDRLESLLRARAIELGADLRLGTKLIAFDQDDDGVTAVLNRGDDGSQYRMRADYLVAADGGSSTIRNTLGIGRGGRGLLSVQRSILFRAPLQDYLRHGVVQFEIDHADLKAFLTTYSDGRWVLMLGDDTERTEDEQRAVVRQAVGRSNVPIDLITTGRWELAAAIADQFSYGRVFLAGDAAHQLPPNRGGYGANTGIEDAHNLSWKLAAVLGGTSRPELLDTYDSERRPIAWLRHDQLFARADYKAFLDAPESAVPIIDDTAMELGQLYRSAALPETGADLPPARRPDQWTGQPGTRAPHLWLDTTAHRSLLDEFGRGWVLVSDDHAWELAAARATAELGVSAAFTHIDAATAPDAAAQFRIAYGLGPGGAALIRPDGYVAWRARTPPTSRTAALTAALQTAAMGFSPLSRRLRRLEDIQAITDLTARYADATNQWNGKKLTLDAIPHLFVADASVEIPGSPATHGAAAIATELPAATAAVSFAMHTFLNPAITIDGDAATGTWLMWVASIIDNDRGAAYLSADLTYTRTPAGWRIQTVSIRDGMRLSAR</sequence>
<dbReference type="AlphaFoldDB" id="A0A1S1NNY6"/>
<dbReference type="Gene3D" id="3.30.9.10">
    <property type="entry name" value="D-Amino Acid Oxidase, subunit A, domain 2"/>
    <property type="match status" value="1"/>
</dbReference>
<dbReference type="PANTHER" id="PTHR43004:SF19">
    <property type="entry name" value="BINDING MONOOXYGENASE, PUTATIVE (JCVI)-RELATED"/>
    <property type="match status" value="1"/>
</dbReference>
<dbReference type="EMBL" id="MLQM01000008">
    <property type="protein sequence ID" value="OHV06139.1"/>
    <property type="molecule type" value="Genomic_DNA"/>
</dbReference>
<feature type="region of interest" description="Disordered" evidence="4">
    <location>
        <begin position="394"/>
        <end position="415"/>
    </location>
</feature>
<dbReference type="SUPFAM" id="SSF51905">
    <property type="entry name" value="FAD/NAD(P)-binding domain"/>
    <property type="match status" value="1"/>
</dbReference>
<evidence type="ECO:0000256" key="5">
    <source>
        <dbReference type="SAM" id="Phobius"/>
    </source>
</evidence>
<keyword evidence="5" id="KW-0812">Transmembrane</keyword>
<evidence type="ECO:0000259" key="7">
    <source>
        <dbReference type="Pfam" id="PF13577"/>
    </source>
</evidence>
<proteinExistence type="predicted"/>
<keyword evidence="3" id="KW-0274">FAD</keyword>
<feature type="domain" description="FAD-binding" evidence="6">
    <location>
        <begin position="10"/>
        <end position="350"/>
    </location>
</feature>
<comment type="caution">
    <text evidence="8">The sequence shown here is derived from an EMBL/GenBank/DDBJ whole genome shotgun (WGS) entry which is preliminary data.</text>
</comment>
<reference evidence="8 9" key="1">
    <citation type="submission" date="2016-10" db="EMBL/GenBank/DDBJ databases">
        <title>Genome sequence of Mycobacterium talmonii.</title>
        <authorList>
            <person name="Greninger A.L."/>
            <person name="Elliott B."/>
            <person name="Vasireddy S."/>
            <person name="Vasireddy R."/>
        </authorList>
    </citation>
    <scope>NUCLEOTIDE SEQUENCE [LARGE SCALE GENOMIC DNA]</scope>
    <source>
        <strain evidence="9">NE-TNMC-100812</strain>
    </source>
</reference>
<dbReference type="PANTHER" id="PTHR43004">
    <property type="entry name" value="TRK SYSTEM POTASSIUM UPTAKE PROTEIN"/>
    <property type="match status" value="1"/>
</dbReference>
<keyword evidence="5" id="KW-0472">Membrane</keyword>
<name>A0A1S1NNY6_9MYCO</name>
<dbReference type="GO" id="GO:0071949">
    <property type="term" value="F:FAD binding"/>
    <property type="evidence" value="ECO:0007669"/>
    <property type="project" value="InterPro"/>
</dbReference>
<comment type="cofactor">
    <cofactor evidence="1">
        <name>FAD</name>
        <dbReference type="ChEBI" id="CHEBI:57692"/>
    </cofactor>
</comment>
<dbReference type="Pfam" id="PF21274">
    <property type="entry name" value="Rng_hyd_C"/>
    <property type="match status" value="1"/>
</dbReference>
<protein>
    <submittedName>
        <fullName evidence="8">2,4-dichlorophenol 6-monooxygenase</fullName>
    </submittedName>
</protein>
<gene>
    <name evidence="8" type="ORF">BKN37_03305</name>
</gene>
<organism evidence="8 9">
    <name type="scientific">Mycobacterium talmoniae</name>
    <dbReference type="NCBI Taxonomy" id="1858794"/>
    <lineage>
        <taxon>Bacteria</taxon>
        <taxon>Bacillati</taxon>
        <taxon>Actinomycetota</taxon>
        <taxon>Actinomycetes</taxon>
        <taxon>Mycobacteriales</taxon>
        <taxon>Mycobacteriaceae</taxon>
        <taxon>Mycobacterium</taxon>
    </lineage>
</organism>
<dbReference type="InterPro" id="IPR036188">
    <property type="entry name" value="FAD/NAD-bd_sf"/>
</dbReference>
<dbReference type="Gene3D" id="3.40.30.120">
    <property type="match status" value="1"/>
</dbReference>
<evidence type="ECO:0000256" key="2">
    <source>
        <dbReference type="ARBA" id="ARBA00022630"/>
    </source>
</evidence>
<dbReference type="Gene3D" id="3.10.450.50">
    <property type="match status" value="1"/>
</dbReference>
<dbReference type="RefSeq" id="WP_071021401.1">
    <property type="nucleotide sequence ID" value="NZ_MLQM01000008.1"/>
</dbReference>
<dbReference type="Pfam" id="PF13577">
    <property type="entry name" value="SnoaL_4"/>
    <property type="match status" value="1"/>
</dbReference>
<dbReference type="InterPro" id="IPR050641">
    <property type="entry name" value="RIFMO-like"/>
</dbReference>
<dbReference type="InterPro" id="IPR002938">
    <property type="entry name" value="FAD-bd"/>
</dbReference>
<dbReference type="Gene3D" id="3.50.50.60">
    <property type="entry name" value="FAD/NAD(P)-binding domain"/>
    <property type="match status" value="1"/>
</dbReference>
<evidence type="ECO:0000259" key="6">
    <source>
        <dbReference type="Pfam" id="PF01494"/>
    </source>
</evidence>
<accession>A0A1S1NNY6</accession>
<keyword evidence="8" id="KW-0503">Monooxygenase</keyword>
<dbReference type="GO" id="GO:0016709">
    <property type="term" value="F:oxidoreductase activity, acting on paired donors, with incorporation or reduction of molecular oxygen, NAD(P)H as one donor, and incorporation of one atom of oxygen"/>
    <property type="evidence" value="ECO:0007669"/>
    <property type="project" value="UniProtKB-ARBA"/>
</dbReference>
<keyword evidence="9" id="KW-1185">Reference proteome</keyword>
<dbReference type="Pfam" id="PF01494">
    <property type="entry name" value="FAD_binding_3"/>
    <property type="match status" value="1"/>
</dbReference>
<dbReference type="InterPro" id="IPR032710">
    <property type="entry name" value="NTF2-like_dom_sf"/>
</dbReference>